<comment type="caution">
    <text evidence="1">The sequence shown here is derived from an EMBL/GenBank/DDBJ whole genome shotgun (WGS) entry which is preliminary data.</text>
</comment>
<evidence type="ECO:0008006" key="3">
    <source>
        <dbReference type="Google" id="ProtNLM"/>
    </source>
</evidence>
<evidence type="ECO:0000313" key="2">
    <source>
        <dbReference type="Proteomes" id="UP000032221"/>
    </source>
</evidence>
<reference evidence="1 2" key="1">
    <citation type="submission" date="2015-01" db="EMBL/GenBank/DDBJ databases">
        <title>Genome sequence of Mycobacterium llatzerense and Mycobacterium immunogenum recovered from brain abscess.</title>
        <authorList>
            <person name="Greninger A.L."/>
            <person name="Langelier C."/>
            <person name="Cunningham G."/>
            <person name="Chiu C.Y."/>
            <person name="Miller S."/>
        </authorList>
    </citation>
    <scope>NUCLEOTIDE SEQUENCE [LARGE SCALE GENOMIC DNA]</scope>
    <source>
        <strain evidence="1 2">CLUC14</strain>
    </source>
</reference>
<protein>
    <recommendedName>
        <fullName evidence="3">ASCH domain-containing protein</fullName>
    </recommendedName>
</protein>
<accession>A0A0D1JZ08</accession>
<organism evidence="1 2">
    <name type="scientific">Mycolicibacterium llatzerense</name>
    <dbReference type="NCBI Taxonomy" id="280871"/>
    <lineage>
        <taxon>Bacteria</taxon>
        <taxon>Bacillati</taxon>
        <taxon>Actinomycetota</taxon>
        <taxon>Actinomycetes</taxon>
        <taxon>Mycobacteriales</taxon>
        <taxon>Mycobacteriaceae</taxon>
        <taxon>Mycolicibacterium</taxon>
    </lineage>
</organism>
<proteinExistence type="predicted"/>
<keyword evidence="2" id="KW-1185">Reference proteome</keyword>
<dbReference type="EMBL" id="JXST01000006">
    <property type="protein sequence ID" value="KIU17889.1"/>
    <property type="molecule type" value="Genomic_DNA"/>
</dbReference>
<dbReference type="RefSeq" id="WP_043984961.1">
    <property type="nucleotide sequence ID" value="NZ_JXST01000006.1"/>
</dbReference>
<sequence length="122" mass="14056">MPRLMSVSLTEAAVVARTKTVTRRMGWLNLKDGDRLTLCRKVMGRKKGEPLVRIVDVEIVSVRREPLWLITPPEVAREGFPDWSPATFIEFFCASHKGCLPDSLVTRIEWRYIETDRQDNAQ</sequence>
<dbReference type="PATRIC" id="fig|280871.6.peg.1325"/>
<gene>
    <name evidence="1" type="ORF">TL10_06435</name>
</gene>
<evidence type="ECO:0000313" key="1">
    <source>
        <dbReference type="EMBL" id="KIU17889.1"/>
    </source>
</evidence>
<name>A0A0D1JZ08_9MYCO</name>
<dbReference type="STRING" id="280871.TL10_06435"/>
<dbReference type="AlphaFoldDB" id="A0A0D1JZ08"/>
<dbReference type="Proteomes" id="UP000032221">
    <property type="component" value="Unassembled WGS sequence"/>
</dbReference>